<feature type="compositionally biased region" description="Basic residues" evidence="1">
    <location>
        <begin position="260"/>
        <end position="278"/>
    </location>
</feature>
<sequence>MRIQNVLEEHVHVWLGCNVSRDMLNREVAASHDNNVGSDDKDYEFDDDNDHDADDDSTMWDKNNGTRRRRDLLHHHMGTSLPFRPATFDDCISISALQWLSYSNKRDEFPKKRLMRFFSVLFVVLRRGARAVLQLFPNECAAKAVGFVGGFVVDYPSSTNAKKHYLVFSFERLYRAPPGLVGCVEVGRRWDGTDDEEWRSSRGRRRTQECGGKLAAIAHHWEVAKIIRWNASREEHCLAYQCGTILDSHVPPPPPDLRYKQRIHPRRGGHRPHLPMRV</sequence>
<gene>
    <name evidence="2" type="ORF">ACHAXA_007272</name>
</gene>
<evidence type="ECO:0000313" key="2">
    <source>
        <dbReference type="EMBL" id="KAL3823701.1"/>
    </source>
</evidence>
<feature type="compositionally biased region" description="Acidic residues" evidence="1">
    <location>
        <begin position="41"/>
        <end position="58"/>
    </location>
</feature>
<dbReference type="InterPro" id="IPR029063">
    <property type="entry name" value="SAM-dependent_MTases_sf"/>
</dbReference>
<feature type="region of interest" description="Disordered" evidence="1">
    <location>
        <begin position="31"/>
        <end position="61"/>
    </location>
</feature>
<dbReference type="Gene3D" id="3.40.50.150">
    <property type="entry name" value="Vaccinia Virus protein VP39"/>
    <property type="match status" value="1"/>
</dbReference>
<protein>
    <submittedName>
        <fullName evidence="2">Uncharacterized protein</fullName>
    </submittedName>
</protein>
<evidence type="ECO:0000313" key="3">
    <source>
        <dbReference type="Proteomes" id="UP001530377"/>
    </source>
</evidence>
<dbReference type="InterPro" id="IPR039769">
    <property type="entry name" value="Bud23-like"/>
</dbReference>
<comment type="caution">
    <text evidence="2">The sequence shown here is derived from an EMBL/GenBank/DDBJ whole genome shotgun (WGS) entry which is preliminary data.</text>
</comment>
<proteinExistence type="predicted"/>
<reference evidence="2 3" key="1">
    <citation type="submission" date="2024-10" db="EMBL/GenBank/DDBJ databases">
        <title>Updated reference genomes for cyclostephanoid diatoms.</title>
        <authorList>
            <person name="Roberts W.R."/>
            <person name="Alverson A.J."/>
        </authorList>
    </citation>
    <scope>NUCLEOTIDE SEQUENCE [LARGE SCALE GENOMIC DNA]</scope>
    <source>
        <strain evidence="2 3">AJA228-03</strain>
    </source>
</reference>
<accession>A0ABD3SGK1</accession>
<feature type="region of interest" description="Disordered" evidence="1">
    <location>
        <begin position="258"/>
        <end position="278"/>
    </location>
</feature>
<dbReference type="PANTHER" id="PTHR12734:SF0">
    <property type="entry name" value="18S RRNA (GUANINE-N(7))-METHYLTRANSFERASE-RELATED"/>
    <property type="match status" value="1"/>
</dbReference>
<organism evidence="2 3">
    <name type="scientific">Cyclostephanos tholiformis</name>
    <dbReference type="NCBI Taxonomy" id="382380"/>
    <lineage>
        <taxon>Eukaryota</taxon>
        <taxon>Sar</taxon>
        <taxon>Stramenopiles</taxon>
        <taxon>Ochrophyta</taxon>
        <taxon>Bacillariophyta</taxon>
        <taxon>Coscinodiscophyceae</taxon>
        <taxon>Thalassiosirophycidae</taxon>
        <taxon>Stephanodiscales</taxon>
        <taxon>Stephanodiscaceae</taxon>
        <taxon>Cyclostephanos</taxon>
    </lineage>
</organism>
<keyword evidence="3" id="KW-1185">Reference proteome</keyword>
<dbReference type="PANTHER" id="PTHR12734">
    <property type="entry name" value="METHYLTRANSFERASE-RELATED"/>
    <property type="match status" value="1"/>
</dbReference>
<dbReference type="EMBL" id="JALLPB020000031">
    <property type="protein sequence ID" value="KAL3823701.1"/>
    <property type="molecule type" value="Genomic_DNA"/>
</dbReference>
<dbReference type="AlphaFoldDB" id="A0ABD3SGK1"/>
<dbReference type="Proteomes" id="UP001530377">
    <property type="component" value="Unassembled WGS sequence"/>
</dbReference>
<name>A0ABD3SGK1_9STRA</name>
<evidence type="ECO:0000256" key="1">
    <source>
        <dbReference type="SAM" id="MobiDB-lite"/>
    </source>
</evidence>